<protein>
    <submittedName>
        <fullName evidence="1">Uncharacterized protein</fullName>
    </submittedName>
</protein>
<evidence type="ECO:0000313" key="2">
    <source>
        <dbReference type="Proteomes" id="UP001433508"/>
    </source>
</evidence>
<comment type="caution">
    <text evidence="1">The sequence shown here is derived from an EMBL/GenBank/DDBJ whole genome shotgun (WGS) entry which is preliminary data.</text>
</comment>
<dbReference type="Proteomes" id="UP001433508">
    <property type="component" value="Unassembled WGS sequence"/>
</dbReference>
<dbReference type="EMBL" id="MU971352">
    <property type="protein sequence ID" value="KAK9238770.1"/>
    <property type="molecule type" value="Genomic_DNA"/>
</dbReference>
<gene>
    <name evidence="1" type="ORF">V1525DRAFT_340787</name>
</gene>
<organism evidence="1 2">
    <name type="scientific">Lipomyces kononenkoae</name>
    <name type="common">Yeast</name>
    <dbReference type="NCBI Taxonomy" id="34357"/>
    <lineage>
        <taxon>Eukaryota</taxon>
        <taxon>Fungi</taxon>
        <taxon>Dikarya</taxon>
        <taxon>Ascomycota</taxon>
        <taxon>Saccharomycotina</taxon>
        <taxon>Lipomycetes</taxon>
        <taxon>Lipomycetales</taxon>
        <taxon>Lipomycetaceae</taxon>
        <taxon>Lipomyces</taxon>
    </lineage>
</organism>
<keyword evidence="2" id="KW-1185">Reference proteome</keyword>
<evidence type="ECO:0000313" key="1">
    <source>
        <dbReference type="EMBL" id="KAK9238770.1"/>
    </source>
</evidence>
<sequence length="489" mass="54905">MDNLVRSEFGTDDVELNLRQINADSVDDSSKSSADGQDALEQQTWDSTLPGKQGSRIYRWLRFTAFSHYRKLFTLVFIANLIGAVIFLVRYSRTDFGAHIALAQNICAANIFAAALVRNEHVVNLLFLLCACVPRSAPLWLRDHLARVFHYGGLHSGSGVSGVIWFAIYWALVVKETVRHGRPNTPGNIAILVISSICLAVLIIIPLSAYPKLRIRYHNYFECLHRFLGWTAVILFWVLLFVSIASTSKALGRPYGVCLYKSAAFWFLVLITLLIVYPWTRLRKRQVFPEVLSSHAIRLRFDYAPVALCQGIRVSTSPLLEWHSFATIPDPRSDKGFSLIVSKAGDWTSLQIKQQPVRLWVRGAPIHGVLRIATIFNRIVVVATGSGIGPCLSLLSPYEIPCRILWCTRDPILTYGQAIVDEVYRADPDAVVINASKGRRPDMVLETYKLVRQIRAEAVFVIANPSATRKVVYGMRSRGICAYGPIWDS</sequence>
<reference evidence="2" key="1">
    <citation type="journal article" date="2024" name="Front. Bioeng. Biotechnol.">
        <title>Genome-scale model development and genomic sequencing of the oleaginous clade Lipomyces.</title>
        <authorList>
            <person name="Czajka J.J."/>
            <person name="Han Y."/>
            <person name="Kim J."/>
            <person name="Mondo S.J."/>
            <person name="Hofstad B.A."/>
            <person name="Robles A."/>
            <person name="Haridas S."/>
            <person name="Riley R."/>
            <person name="LaButti K."/>
            <person name="Pangilinan J."/>
            <person name="Andreopoulos W."/>
            <person name="Lipzen A."/>
            <person name="Yan J."/>
            <person name="Wang M."/>
            <person name="Ng V."/>
            <person name="Grigoriev I.V."/>
            <person name="Spatafora J.W."/>
            <person name="Magnuson J.K."/>
            <person name="Baker S.E."/>
            <person name="Pomraning K.R."/>
        </authorList>
    </citation>
    <scope>NUCLEOTIDE SEQUENCE [LARGE SCALE GENOMIC DNA]</scope>
    <source>
        <strain evidence="2">CBS 7786</strain>
    </source>
</reference>
<proteinExistence type="predicted"/>
<name>A0ACC3T521_LIPKO</name>
<accession>A0ACC3T521</accession>